<evidence type="ECO:0000259" key="2">
    <source>
        <dbReference type="SMART" id="SM00507"/>
    </source>
</evidence>
<dbReference type="CDD" id="cd00085">
    <property type="entry name" value="HNHc"/>
    <property type="match status" value="1"/>
</dbReference>
<dbReference type="InterPro" id="IPR002711">
    <property type="entry name" value="HNH"/>
</dbReference>
<feature type="region of interest" description="Disordered" evidence="1">
    <location>
        <begin position="2416"/>
        <end position="2468"/>
    </location>
</feature>
<organism evidence="3 4">
    <name type="scientific">Symbiodinium natans</name>
    <dbReference type="NCBI Taxonomy" id="878477"/>
    <lineage>
        <taxon>Eukaryota</taxon>
        <taxon>Sar</taxon>
        <taxon>Alveolata</taxon>
        <taxon>Dinophyceae</taxon>
        <taxon>Suessiales</taxon>
        <taxon>Symbiodiniaceae</taxon>
        <taxon>Symbiodinium</taxon>
    </lineage>
</organism>
<keyword evidence="4" id="KW-1185">Reference proteome</keyword>
<feature type="domain" description="HNH nuclease" evidence="2">
    <location>
        <begin position="440"/>
        <end position="492"/>
    </location>
</feature>
<proteinExistence type="predicted"/>
<feature type="compositionally biased region" description="Basic and acidic residues" evidence="1">
    <location>
        <begin position="2002"/>
        <end position="2017"/>
    </location>
</feature>
<evidence type="ECO:0000313" key="3">
    <source>
        <dbReference type="EMBL" id="CAE7372137.1"/>
    </source>
</evidence>
<dbReference type="SUPFAM" id="SSF53335">
    <property type="entry name" value="S-adenosyl-L-methionine-dependent methyltransferases"/>
    <property type="match status" value="1"/>
</dbReference>
<feature type="region of interest" description="Disordered" evidence="1">
    <location>
        <begin position="1428"/>
        <end position="1450"/>
    </location>
</feature>
<dbReference type="Gene3D" id="3.40.50.150">
    <property type="entry name" value="Vaccinia Virus protein VP39"/>
    <property type="match status" value="1"/>
</dbReference>
<dbReference type="EMBL" id="CAJNDS010002206">
    <property type="protein sequence ID" value="CAE7372137.1"/>
    <property type="molecule type" value="Genomic_DNA"/>
</dbReference>
<reference evidence="3" key="1">
    <citation type="submission" date="2021-02" db="EMBL/GenBank/DDBJ databases">
        <authorList>
            <person name="Dougan E. K."/>
            <person name="Rhodes N."/>
            <person name="Thang M."/>
            <person name="Chan C."/>
        </authorList>
    </citation>
    <scope>NUCLEOTIDE SEQUENCE</scope>
</reference>
<dbReference type="GO" id="GO:0008270">
    <property type="term" value="F:zinc ion binding"/>
    <property type="evidence" value="ECO:0007669"/>
    <property type="project" value="InterPro"/>
</dbReference>
<dbReference type="Pfam" id="PF13604">
    <property type="entry name" value="AAA_30"/>
    <property type="match status" value="1"/>
</dbReference>
<evidence type="ECO:0000256" key="1">
    <source>
        <dbReference type="SAM" id="MobiDB-lite"/>
    </source>
</evidence>
<dbReference type="Gene3D" id="3.40.50.300">
    <property type="entry name" value="P-loop containing nucleotide triphosphate hydrolases"/>
    <property type="match status" value="2"/>
</dbReference>
<dbReference type="SMART" id="SM00507">
    <property type="entry name" value="HNHc"/>
    <property type="match status" value="1"/>
</dbReference>
<dbReference type="Pfam" id="PF01844">
    <property type="entry name" value="HNH"/>
    <property type="match status" value="1"/>
</dbReference>
<accession>A0A812QH04</accession>
<dbReference type="Proteomes" id="UP000604046">
    <property type="component" value="Unassembled WGS sequence"/>
</dbReference>
<protein>
    <recommendedName>
        <fullName evidence="2">HNH nuclease domain-containing protein</fullName>
    </recommendedName>
</protein>
<dbReference type="OrthoDB" id="2150380at2759"/>
<evidence type="ECO:0000313" key="4">
    <source>
        <dbReference type="Proteomes" id="UP000604046"/>
    </source>
</evidence>
<dbReference type="InterPro" id="IPR003615">
    <property type="entry name" value="HNH_nuc"/>
</dbReference>
<feature type="region of interest" description="Disordered" evidence="1">
    <location>
        <begin position="1709"/>
        <end position="1735"/>
    </location>
</feature>
<dbReference type="GO" id="GO:0004519">
    <property type="term" value="F:endonuclease activity"/>
    <property type="evidence" value="ECO:0007669"/>
    <property type="project" value="InterPro"/>
</dbReference>
<dbReference type="InterPro" id="IPR027417">
    <property type="entry name" value="P-loop_NTPase"/>
</dbReference>
<dbReference type="SUPFAM" id="SSF52540">
    <property type="entry name" value="P-loop containing nucleoside triphosphate hydrolases"/>
    <property type="match status" value="2"/>
</dbReference>
<dbReference type="GO" id="GO:0003676">
    <property type="term" value="F:nucleic acid binding"/>
    <property type="evidence" value="ECO:0007669"/>
    <property type="project" value="InterPro"/>
</dbReference>
<dbReference type="Gene3D" id="1.10.30.50">
    <property type="match status" value="1"/>
</dbReference>
<dbReference type="InterPro" id="IPR029063">
    <property type="entry name" value="SAM-dependent_MTases_sf"/>
</dbReference>
<name>A0A812QH04_9DINO</name>
<feature type="region of interest" description="Disordered" evidence="1">
    <location>
        <begin position="1983"/>
        <end position="2017"/>
    </location>
</feature>
<sequence length="2873" mass="320805">MLSPPNGELTRAGQYYYQLIDRPPPSRQYDRNQPLIREGPNDYIMLRGGAKKLLRSLQPNGNYHLTKLGKSFFKDKWVDWVVHVPVIIRGIRRNGRNRGMPYERTKRLPVTDLNVTLPRQSEGLSDAQAARNLKALAVAQLGNPEPNDIIWELSDESYYLDATREWTFSQQATQVVDDRVVVETVLDQPLRALRDVSYQLYCGDEILESAFEQRPDKLCVPRQLAELMRLPLQEVLSDFDAICTKKTWREQGITPREIREFCLWRQAPMFYVDCQGRLLDKYEPTVKEQRAVAFTSWNGHAFFYKSARTVAKCEPMGERARYRGERKPGETPEFKDWREWEGDVASGHFYTEDLEQVRRELLAEGHCPKVVMRSMSEWRCLRLRVRGGEDCVISAFHEDLDVLQAWMGRLGLPYCGQRLAGAASEVFLHLLKARRDPPGSRQALLAEQDHQCKLCAAPITATTCELDHIVPVHQSFAAQAQNLQALCLECHRNKTALESSHATTLESRFSRRAYEQYVESPRLPPLVFKLNSHKPDHICHGIDVVRCRKNGLAHAKFPAPIFCPKDNVEQAREGHLADLTYVRLREDGRWAAFKQLPYVGQGWYAKPAVAYMLEKGLATWSDFVYSLDATAHVDQESVAQALQKMEAAWPEGEEHYAKLSVNALIGLWARNMNLIYTMRTSNHQFDGSGCQHRELFLDAAGGMHWDHIYVTQLLSNHSCRPVHDFVMASEYVAVSRIRDALATVPSRYLKAVKTDCVVFQDLPKKFQGLVDSLVRERHPDGTPVYRCEEVKGLEGQYRIPRIEAEWMCNIDTWKVAEDPVLHCLEGGSLLLTGYPGTGKTHLARQIVTALREEGYKVKIITKTHSSVQNFGMQAETADHWVRSTVRNGYCNIDWLAVEEITQLDTGLWNDIACVSMNRKVKFLLLGDFRQFPAVMDNFAGTPVQRELKHCQLLHDLTDGWHHELTENRRIDPGIFDFLRWLRVDEPREQSLPEAVRAARERFPRQGEPDVSLVISHAHRIRINARDNRRLAPPEAVTIEYTSTGPTTTNMPQTMRVWPGLKLIGVGGRVTKGIYVHVAEVGPEKIVLDGGDSFTHAALLKHTRLCHAITYASCQGLTLEGRVFLRDTESPHFTLKHLYVGSSRATSSELLSVRHFHQKPALARHEPYLAQICAHLAFPTGQVTRVLQRLLVSVPEVDSGQIDLELDEAVPAGGGLEAGHEATLHVRRGEVAAEDFRVVEASLGQLALDVLLDRLQASAHTGKNLPPRWLVVSSPSLSTVLGSIARGWEVTSLDSNPKASPTICSDILQWDYKAFEPGHFDAVWASPCCTEFSIALKKRPRNLPLGDALVLKTLEVIDYLKPRWWAIENPSTGRLKTRPYMQGLHWDKVTYCKYGFRYKKPTAIWHNLPWTPSQGPCRKGDRCEAFQGTRHPEAAQRGPTKGRQGSNSRDQLYSIPPVRLFKTPEYSVKQPPDPVVCKPPANGILCAPSASGKTVLLVSMILEQYRGCFERIYIFSPSVEVDSAWQPVKDYIRDELGVNTDREQCWWEDWDEGALRKIISDQKRITQKSKELGLKKLYQVLVVLDDHADNPAVHRKTGDGVLDTLFIRGRHFCINTWVSTQKLRLMSSAVRVNVMFYCVFRLRNQLELDALVEELSAMLPKETLYAMYEEATSEPYSFWFVNLRAPKEDMFWVRFDRKFLLNGDAPEPDGIYDPSHWPPPERPRQTSDGSNASEFSARPTRFFRRRSKKGMTSIYVDSRLRAEGTDSSFSFDIGESVHIQSGAKLAVYKVRVADAFLSTDRGTFLYWEDTVAGTLHYAELPVGAYTGPRLAAWISSNFASASYTAETNELDVTYDGVRLILNDAELRQRFPGTAPYPPGASPSKALSINHLLGPSYLTGSVQRFVFVTMNPFSELYLRCPTLANGETTVGPLGHDILCKIVVSKGVGHVMETETSEGHWVQLHGPITLRHLRFKLTDYQGNIVNTRGSKNKPKPPPTVAVAELPKHTEPPAPEPRQEPHQAAMLRAFHKQYPSYNLTPLLYKRQQQLIDARAFNEWLANRRQRQEGEAYADELGRMTDAVNRRIPQLRWAPAERAGVRRVARDVAAGRNTSVLGYIAEGEPLPIDLPNRNASILTSSHFWLDDYPQSSEPEPAPLPHTTVDPAAAFEDANEGYDGVPFPRQALRNDGLEPPAPPSFLSRLQQAEAAAGAAAGLAGSGSAIAGHGQDLYNAARRGRNWIDRNLRIPRTPEGLAPPPDEVAPPQIIGRPSEVEPLLERAGQRAQEVERAAAQDIEQFMSEQVAEAEATEGFASTAEVAAGAAEAAAAAEGPSALALFGEAALGTAAGMGAAAGGLAVAGGAAALVGTAWALHGGMVAAEHLLGWGGGGGTDTDASRPSSAPDIQTLNGMQEFGAEQHFQPTRFPTGLNPAPLAQSSGSESSSRGPRMQPQSRAAPPPSFEALRSASEPEAAMEQVTAAVNDELVQSLSFKLETSNVNYVQSRKDVQYYPSSLSVFTPTTSRVCRIPLTSGMDFVDGESVKLGFTVRNTSTTATLQLSSPDPSCLIDRIEVFANGTRIEDISYYNRCSYLYSLLKNEEWWLNRHIQGFLADGGGHAEEIPASGSRTVLMSPHLIGIFNCGKMLPPELGIVLQITFCDPTDGARNISGSQEYTIENVKLYASQVTLDSALRESFQRIMTSGRSLVFSFPTMHTQLSSIPAGSTSYNITIARAFTKLLGAFVTFNKTTEDHVDNFEYPGANANRNLKGQLQLGALQYPRTANESIAEWHHFLEILAGTYDSKLRNTRIRDNLYGNTQFIAAFPVERVPKHPLSGISTRSGDLCRFSFSNMEAERVDQCFVHMLSYQLVTLSGAGVSSLD</sequence>
<comment type="caution">
    <text evidence="3">The sequence shown here is derived from an EMBL/GenBank/DDBJ whole genome shotgun (WGS) entry which is preliminary data.</text>
</comment>
<gene>
    <name evidence="3" type="ORF">SNAT2548_LOCUS20322</name>
</gene>